<gene>
    <name evidence="1" type="ORF">LCMAC101_05720</name>
</gene>
<protein>
    <submittedName>
        <fullName evidence="1">Uncharacterized protein</fullName>
    </submittedName>
</protein>
<organism evidence="1">
    <name type="scientific">Marseillevirus LCMAC101</name>
    <dbReference type="NCBI Taxonomy" id="2506602"/>
    <lineage>
        <taxon>Viruses</taxon>
        <taxon>Varidnaviria</taxon>
        <taxon>Bamfordvirae</taxon>
        <taxon>Nucleocytoviricota</taxon>
        <taxon>Megaviricetes</taxon>
        <taxon>Pimascovirales</taxon>
        <taxon>Pimascovirales incertae sedis</taxon>
        <taxon>Marseilleviridae</taxon>
    </lineage>
</organism>
<reference evidence="1" key="1">
    <citation type="journal article" date="2019" name="MBio">
        <title>Virus Genomes from Deep Sea Sediments Expand the Ocean Megavirome and Support Independent Origins of Viral Gigantism.</title>
        <authorList>
            <person name="Backstrom D."/>
            <person name="Yutin N."/>
            <person name="Jorgensen S.L."/>
            <person name="Dharamshi J."/>
            <person name="Homa F."/>
            <person name="Zaremba-Niedwiedzka K."/>
            <person name="Spang A."/>
            <person name="Wolf Y.I."/>
            <person name="Koonin E.V."/>
            <person name="Ettema T.J."/>
        </authorList>
    </citation>
    <scope>NUCLEOTIDE SEQUENCE</scope>
</reference>
<proteinExistence type="predicted"/>
<dbReference type="EMBL" id="MK500328">
    <property type="protein sequence ID" value="QBK85977.1"/>
    <property type="molecule type" value="Genomic_DNA"/>
</dbReference>
<name>A0A481YSQ9_9VIRU</name>
<evidence type="ECO:0000313" key="1">
    <source>
        <dbReference type="EMBL" id="QBK85977.1"/>
    </source>
</evidence>
<accession>A0A481YSQ9</accession>
<sequence length="117" mass="14194">MEPFSFDWEFGTKLPPTYVKKYYKKSPLYISLWKCLENSPYVYTRQFHNWGLYTLFIVRTFSDININDFKDDINTLLRELYIVHNNENMEINTHYTTNDVLNAFLDKLREEDTEVES</sequence>